<proteinExistence type="predicted"/>
<evidence type="ECO:0008006" key="3">
    <source>
        <dbReference type="Google" id="ProtNLM"/>
    </source>
</evidence>
<protein>
    <recommendedName>
        <fullName evidence="3">ASCH domain-containing protein</fullName>
    </recommendedName>
</protein>
<dbReference type="CDD" id="cd06554">
    <property type="entry name" value="ASCH_ASC-1_like"/>
    <property type="match status" value="1"/>
</dbReference>
<name>A0ABQ3MS89_9PSEU</name>
<sequence length="201" mass="22641">MKVLTVRQPWAWAIAMGHKTIENRSRATSHRGPLAIHAAAKWDEPREHWLRHVVHVARDLGRPLPEKLEDDMPYADRGLVIAVVDVVSVCTASRDDRQEDCDCGPWAIVGETHWKLENARLLREPIPAKGTLQLWNLDVPLDFRCGAIGFWGARNTRFVCELPEGHDQKHHESGDTIWFGDHTPPCTCGRCPAVVEQVGAL</sequence>
<dbReference type="EMBL" id="BNAR01000018">
    <property type="protein sequence ID" value="GHH57564.1"/>
    <property type="molecule type" value="Genomic_DNA"/>
</dbReference>
<reference evidence="2" key="1">
    <citation type="journal article" date="2019" name="Int. J. Syst. Evol. Microbiol.">
        <title>The Global Catalogue of Microorganisms (GCM) 10K type strain sequencing project: providing services to taxonomists for standard genome sequencing and annotation.</title>
        <authorList>
            <consortium name="The Broad Institute Genomics Platform"/>
            <consortium name="The Broad Institute Genome Sequencing Center for Infectious Disease"/>
            <person name="Wu L."/>
            <person name="Ma J."/>
        </authorList>
    </citation>
    <scope>NUCLEOTIDE SEQUENCE [LARGE SCALE GENOMIC DNA]</scope>
    <source>
        <strain evidence="2">CGMCC 4.7367</strain>
    </source>
</reference>
<dbReference type="Proteomes" id="UP000605568">
    <property type="component" value="Unassembled WGS sequence"/>
</dbReference>
<organism evidence="1 2">
    <name type="scientific">Lentzea cavernae</name>
    <dbReference type="NCBI Taxonomy" id="2020703"/>
    <lineage>
        <taxon>Bacteria</taxon>
        <taxon>Bacillati</taxon>
        <taxon>Actinomycetota</taxon>
        <taxon>Actinomycetes</taxon>
        <taxon>Pseudonocardiales</taxon>
        <taxon>Pseudonocardiaceae</taxon>
        <taxon>Lentzea</taxon>
    </lineage>
</organism>
<accession>A0ABQ3MS89</accession>
<dbReference type="SUPFAM" id="SSF88697">
    <property type="entry name" value="PUA domain-like"/>
    <property type="match status" value="1"/>
</dbReference>
<gene>
    <name evidence="1" type="ORF">GCM10017774_77290</name>
</gene>
<evidence type="ECO:0000313" key="1">
    <source>
        <dbReference type="EMBL" id="GHH57564.1"/>
    </source>
</evidence>
<keyword evidence="2" id="KW-1185">Reference proteome</keyword>
<evidence type="ECO:0000313" key="2">
    <source>
        <dbReference type="Proteomes" id="UP000605568"/>
    </source>
</evidence>
<dbReference type="InterPro" id="IPR015947">
    <property type="entry name" value="PUA-like_sf"/>
</dbReference>
<dbReference type="Gene3D" id="2.30.130.30">
    <property type="entry name" value="Hypothetical protein"/>
    <property type="match status" value="1"/>
</dbReference>
<comment type="caution">
    <text evidence="1">The sequence shown here is derived from an EMBL/GenBank/DDBJ whole genome shotgun (WGS) entry which is preliminary data.</text>
</comment>